<dbReference type="CDD" id="cd09272">
    <property type="entry name" value="RNase_HI_RT_Ty1"/>
    <property type="match status" value="1"/>
</dbReference>
<dbReference type="PANTHER" id="PTHR11439">
    <property type="entry name" value="GAG-POL-RELATED RETROTRANSPOSON"/>
    <property type="match status" value="1"/>
</dbReference>
<organism evidence="1 2">
    <name type="scientific">Mucuna pruriens</name>
    <name type="common">Velvet bean</name>
    <name type="synonym">Dolichos pruriens</name>
    <dbReference type="NCBI Taxonomy" id="157652"/>
    <lineage>
        <taxon>Eukaryota</taxon>
        <taxon>Viridiplantae</taxon>
        <taxon>Streptophyta</taxon>
        <taxon>Embryophyta</taxon>
        <taxon>Tracheophyta</taxon>
        <taxon>Spermatophyta</taxon>
        <taxon>Magnoliopsida</taxon>
        <taxon>eudicotyledons</taxon>
        <taxon>Gunneridae</taxon>
        <taxon>Pentapetalae</taxon>
        <taxon>rosids</taxon>
        <taxon>fabids</taxon>
        <taxon>Fabales</taxon>
        <taxon>Fabaceae</taxon>
        <taxon>Papilionoideae</taxon>
        <taxon>50 kb inversion clade</taxon>
        <taxon>NPAAA clade</taxon>
        <taxon>indigoferoid/millettioid clade</taxon>
        <taxon>Phaseoleae</taxon>
        <taxon>Mucuna</taxon>
    </lineage>
</organism>
<comment type="caution">
    <text evidence="1">The sequence shown here is derived from an EMBL/GenBank/DDBJ whole genome shotgun (WGS) entry which is preliminary data.</text>
</comment>
<evidence type="ECO:0000313" key="1">
    <source>
        <dbReference type="EMBL" id="RDX71699.1"/>
    </source>
</evidence>
<evidence type="ECO:0008006" key="3">
    <source>
        <dbReference type="Google" id="ProtNLM"/>
    </source>
</evidence>
<dbReference type="AlphaFoldDB" id="A0A371F099"/>
<evidence type="ECO:0000313" key="2">
    <source>
        <dbReference type="Proteomes" id="UP000257109"/>
    </source>
</evidence>
<gene>
    <name evidence="1" type="ORF">CR513_48913</name>
</gene>
<dbReference type="STRING" id="157652.A0A371F099"/>
<dbReference type="EMBL" id="QJKJ01011237">
    <property type="protein sequence ID" value="RDX71699.1"/>
    <property type="molecule type" value="Genomic_DNA"/>
</dbReference>
<dbReference type="Proteomes" id="UP000257109">
    <property type="component" value="Unassembled WGS sequence"/>
</dbReference>
<dbReference type="PANTHER" id="PTHR11439:SF467">
    <property type="entry name" value="INTEGRASE CATALYTIC DOMAIN-CONTAINING PROTEIN"/>
    <property type="match status" value="1"/>
</dbReference>
<dbReference type="OrthoDB" id="418237at2759"/>
<accession>A0A371F099</accession>
<name>A0A371F099_MUCPR</name>
<reference evidence="1" key="1">
    <citation type="submission" date="2018-05" db="EMBL/GenBank/DDBJ databases">
        <title>Draft genome of Mucuna pruriens seed.</title>
        <authorList>
            <person name="Nnadi N.E."/>
            <person name="Vos R."/>
            <person name="Hasami M.H."/>
            <person name="Devisetty U.K."/>
            <person name="Aguiy J.C."/>
        </authorList>
    </citation>
    <scope>NUCLEOTIDE SEQUENCE [LARGE SCALE GENOMIC DNA]</scope>
    <source>
        <strain evidence="1">JCA_2017</strain>
    </source>
</reference>
<protein>
    <recommendedName>
        <fullName evidence="3">Copia protein</fullName>
    </recommendedName>
</protein>
<keyword evidence="2" id="KW-1185">Reference proteome</keyword>
<proteinExistence type="predicted"/>
<sequence>MLIVGKSISKIDRLKKQLSESFAMKDMGVAKQILGRVHWNVVKWILRGSCGLKCVALFTTETKFISITKACKELLWVKKFLQELGFVQHKNLLFYDSQGAIHLGKNSTFHSRSKHIEVRYHWIRDALDAKLLELAKVHTDDNGANMMTKDDDCLPPDLVKMGLDILGQPILGQDAGFIELHPVLVIATQLGVPLLEWWFN</sequence>
<feature type="non-terminal residue" evidence="1">
    <location>
        <position position="200"/>
    </location>
</feature>